<dbReference type="Proteomes" id="UP000809621">
    <property type="component" value="Unassembled WGS sequence"/>
</dbReference>
<dbReference type="Pfam" id="PF11782">
    <property type="entry name" value="DUF3319"/>
    <property type="match status" value="1"/>
</dbReference>
<comment type="caution">
    <text evidence="1">The sequence shown here is derived from an EMBL/GenBank/DDBJ whole genome shotgun (WGS) entry which is preliminary data.</text>
</comment>
<evidence type="ECO:0000313" key="2">
    <source>
        <dbReference type="Proteomes" id="UP000809621"/>
    </source>
</evidence>
<organism evidence="1 2">
    <name type="scientific">Vibrio ulleungensis</name>
    <dbReference type="NCBI Taxonomy" id="2807619"/>
    <lineage>
        <taxon>Bacteria</taxon>
        <taxon>Pseudomonadati</taxon>
        <taxon>Pseudomonadota</taxon>
        <taxon>Gammaproteobacteria</taxon>
        <taxon>Vibrionales</taxon>
        <taxon>Vibrionaceae</taxon>
        <taxon>Vibrio</taxon>
    </lineage>
</organism>
<dbReference type="RefSeq" id="WP_205157274.1">
    <property type="nucleotide sequence ID" value="NZ_JAFEUM010000001.1"/>
</dbReference>
<sequence>MTKRVYKGLTLKLAQSSPEIWEVSIKKQTIKGPLQALCKSIDWWQQTAQLVDPKNFASLAKTSETKAGTKEQYNGYLLNNDTGAPGEWYCMFHGKLLKGGKVKIQQFIDANHAKFAR</sequence>
<protein>
    <submittedName>
        <fullName evidence="1">DUF3319 domain-containing protein</fullName>
    </submittedName>
</protein>
<dbReference type="InterPro" id="IPR021753">
    <property type="entry name" value="DUF3319"/>
</dbReference>
<gene>
    <name evidence="1" type="ORF">JQC93_04670</name>
</gene>
<dbReference type="EMBL" id="JAFEUM010000001">
    <property type="protein sequence ID" value="MBM7035694.1"/>
    <property type="molecule type" value="Genomic_DNA"/>
</dbReference>
<evidence type="ECO:0000313" key="1">
    <source>
        <dbReference type="EMBL" id="MBM7035694.1"/>
    </source>
</evidence>
<keyword evidence="2" id="KW-1185">Reference proteome</keyword>
<accession>A0ABS2HF47</accession>
<name>A0ABS2HF47_9VIBR</name>
<proteinExistence type="predicted"/>
<reference evidence="1 2" key="1">
    <citation type="submission" date="2021-02" db="EMBL/GenBank/DDBJ databases">
        <authorList>
            <person name="Park J.-S."/>
        </authorList>
    </citation>
    <scope>NUCLEOTIDE SEQUENCE [LARGE SCALE GENOMIC DNA]</scope>
    <source>
        <strain evidence="1 2">188UL20-2</strain>
    </source>
</reference>